<dbReference type="GO" id="GO:0004605">
    <property type="term" value="F:phosphatidate cytidylyltransferase activity"/>
    <property type="evidence" value="ECO:0007669"/>
    <property type="project" value="UniProtKB-EC"/>
</dbReference>
<evidence type="ECO:0000313" key="20">
    <source>
        <dbReference type="EMBL" id="AOV16727.1"/>
    </source>
</evidence>
<dbReference type="EC" id="2.7.7.41" evidence="6 18"/>
<dbReference type="RefSeq" id="WP_070072311.1">
    <property type="nucleotide sequence ID" value="NZ_CP017448.1"/>
</dbReference>
<name>A0A1D8K6X5_9GAMM</name>
<keyword evidence="15 19" id="KW-0472">Membrane</keyword>
<keyword evidence="13 19" id="KW-1133">Transmembrane helix</keyword>
<keyword evidence="17" id="KW-1208">Phospholipid metabolism</keyword>
<gene>
    <name evidence="20" type="ORF">BJI67_06315</name>
</gene>
<dbReference type="PANTHER" id="PTHR46382:SF1">
    <property type="entry name" value="PHOSPHATIDATE CYTIDYLYLTRANSFERASE"/>
    <property type="match status" value="1"/>
</dbReference>
<reference evidence="20 21" key="1">
    <citation type="submission" date="2016-09" db="EMBL/GenBank/DDBJ databases">
        <title>Acidihalobacter prosperus V6 (DSM14174).</title>
        <authorList>
            <person name="Khaleque H.N."/>
            <person name="Ramsay J.P."/>
            <person name="Murphy R.J.T."/>
            <person name="Kaksonen A.H."/>
            <person name="Boxall N.J."/>
            <person name="Watkin E.L.J."/>
        </authorList>
    </citation>
    <scope>NUCLEOTIDE SEQUENCE [LARGE SCALE GENOMIC DNA]</scope>
    <source>
        <strain evidence="20 21">V6</strain>
    </source>
</reference>
<evidence type="ECO:0000256" key="16">
    <source>
        <dbReference type="ARBA" id="ARBA00023209"/>
    </source>
</evidence>
<evidence type="ECO:0000256" key="14">
    <source>
        <dbReference type="ARBA" id="ARBA00023098"/>
    </source>
</evidence>
<evidence type="ECO:0000256" key="2">
    <source>
        <dbReference type="ARBA" id="ARBA00004651"/>
    </source>
</evidence>
<evidence type="ECO:0000313" key="21">
    <source>
        <dbReference type="Proteomes" id="UP000095342"/>
    </source>
</evidence>
<evidence type="ECO:0000256" key="12">
    <source>
        <dbReference type="ARBA" id="ARBA00022695"/>
    </source>
</evidence>
<dbReference type="Proteomes" id="UP000095342">
    <property type="component" value="Chromosome"/>
</dbReference>
<organism evidence="20 21">
    <name type="scientific">Acidihalobacter aeolianus</name>
    <dbReference type="NCBI Taxonomy" id="2792603"/>
    <lineage>
        <taxon>Bacteria</taxon>
        <taxon>Pseudomonadati</taxon>
        <taxon>Pseudomonadota</taxon>
        <taxon>Gammaproteobacteria</taxon>
        <taxon>Chromatiales</taxon>
        <taxon>Ectothiorhodospiraceae</taxon>
        <taxon>Acidihalobacter</taxon>
    </lineage>
</organism>
<evidence type="ECO:0000256" key="10">
    <source>
        <dbReference type="ARBA" id="ARBA00022679"/>
    </source>
</evidence>
<dbReference type="AlphaFoldDB" id="A0A1D8K6X5"/>
<feature type="transmembrane region" description="Helical" evidence="19">
    <location>
        <begin position="53"/>
        <end position="73"/>
    </location>
</feature>
<evidence type="ECO:0000256" key="9">
    <source>
        <dbReference type="ARBA" id="ARBA00022516"/>
    </source>
</evidence>
<dbReference type="GO" id="GO:0016024">
    <property type="term" value="P:CDP-diacylglycerol biosynthetic process"/>
    <property type="evidence" value="ECO:0007669"/>
    <property type="project" value="UniProtKB-UniPathway"/>
</dbReference>
<keyword evidence="12 18" id="KW-0548">Nucleotidyltransferase</keyword>
<dbReference type="PROSITE" id="PS01315">
    <property type="entry name" value="CDS"/>
    <property type="match status" value="1"/>
</dbReference>
<feature type="transmembrane region" description="Helical" evidence="19">
    <location>
        <begin position="79"/>
        <end position="101"/>
    </location>
</feature>
<feature type="transmembrane region" description="Helical" evidence="19">
    <location>
        <begin position="205"/>
        <end position="226"/>
    </location>
</feature>
<protein>
    <recommendedName>
        <fullName evidence="7 18">Phosphatidate cytidylyltransferase</fullName>
        <ecNumber evidence="6 18">2.7.7.41</ecNumber>
    </recommendedName>
</protein>
<keyword evidence="8" id="KW-1003">Cell membrane</keyword>
<feature type="transmembrane region" description="Helical" evidence="19">
    <location>
        <begin position="113"/>
        <end position="133"/>
    </location>
</feature>
<dbReference type="Pfam" id="PF01148">
    <property type="entry name" value="CTP_transf_1"/>
    <property type="match status" value="1"/>
</dbReference>
<feature type="transmembrane region" description="Helical" evidence="19">
    <location>
        <begin position="180"/>
        <end position="199"/>
    </location>
</feature>
<comment type="subcellular location">
    <subcellularLocation>
        <location evidence="2">Cell membrane</location>
        <topology evidence="2">Multi-pass membrane protein</topology>
    </subcellularLocation>
</comment>
<dbReference type="EMBL" id="CP017448">
    <property type="protein sequence ID" value="AOV16727.1"/>
    <property type="molecule type" value="Genomic_DNA"/>
</dbReference>
<sequence>MFKQRLITGLLLGGATLAGIFILPNAAFGLLVLLTFLIGADEWVRLTGGDSPVLRAGFLAGVTLTAGLAWWVASDGDLRIPLVIGLLWWVLASCLILFYRPGGRTWEGDGTRLALRAALLPALVPAWLAIVWLQRYDSGLLVFLIVLAAVGDSAAYLAGKRFGRHRMAPRLSPGKTWEGLMGEVLVSLLLAAAGAWYFVAGDVWLRLSFVGLCMLTIFASVVGDLFESLLKRLAGAKDSGSLLPGHGGVLDRFDSHLAAAPVFLMGWIWWLRGGGL</sequence>
<evidence type="ECO:0000256" key="7">
    <source>
        <dbReference type="ARBA" id="ARBA00019373"/>
    </source>
</evidence>
<proteinExistence type="inferred from homology"/>
<evidence type="ECO:0000256" key="19">
    <source>
        <dbReference type="SAM" id="Phobius"/>
    </source>
</evidence>
<evidence type="ECO:0000256" key="13">
    <source>
        <dbReference type="ARBA" id="ARBA00022989"/>
    </source>
</evidence>
<keyword evidence="9" id="KW-0444">Lipid biosynthesis</keyword>
<comment type="pathway">
    <text evidence="3 18">Phospholipid metabolism; CDP-diacylglycerol biosynthesis; CDP-diacylglycerol from sn-glycerol 3-phosphate: step 3/3.</text>
</comment>
<dbReference type="GO" id="GO:0005886">
    <property type="term" value="C:plasma membrane"/>
    <property type="evidence" value="ECO:0007669"/>
    <property type="project" value="UniProtKB-SubCell"/>
</dbReference>
<evidence type="ECO:0000256" key="5">
    <source>
        <dbReference type="ARBA" id="ARBA00010185"/>
    </source>
</evidence>
<keyword evidence="21" id="KW-1185">Reference proteome</keyword>
<evidence type="ECO:0000256" key="1">
    <source>
        <dbReference type="ARBA" id="ARBA00001698"/>
    </source>
</evidence>
<keyword evidence="16" id="KW-0594">Phospholipid biosynthesis</keyword>
<evidence type="ECO:0000256" key="15">
    <source>
        <dbReference type="ARBA" id="ARBA00023136"/>
    </source>
</evidence>
<accession>A0A1D8K6X5</accession>
<dbReference type="KEGG" id="aaeo:BJI67_06315"/>
<comment type="similarity">
    <text evidence="5 18">Belongs to the CDS family.</text>
</comment>
<feature type="transmembrane region" description="Helical" evidence="19">
    <location>
        <begin position="139"/>
        <end position="159"/>
    </location>
</feature>
<dbReference type="InterPro" id="IPR000374">
    <property type="entry name" value="PC_trans"/>
</dbReference>
<comment type="catalytic activity">
    <reaction evidence="1 18">
        <text>a 1,2-diacyl-sn-glycero-3-phosphate + CTP + H(+) = a CDP-1,2-diacyl-sn-glycerol + diphosphate</text>
        <dbReference type="Rhea" id="RHEA:16229"/>
        <dbReference type="ChEBI" id="CHEBI:15378"/>
        <dbReference type="ChEBI" id="CHEBI:33019"/>
        <dbReference type="ChEBI" id="CHEBI:37563"/>
        <dbReference type="ChEBI" id="CHEBI:58332"/>
        <dbReference type="ChEBI" id="CHEBI:58608"/>
        <dbReference type="EC" id="2.7.7.41"/>
    </reaction>
</comment>
<comment type="pathway">
    <text evidence="4">Lipid metabolism.</text>
</comment>
<evidence type="ECO:0000256" key="3">
    <source>
        <dbReference type="ARBA" id="ARBA00005119"/>
    </source>
</evidence>
<dbReference type="UniPathway" id="UPA00557">
    <property type="reaction ID" value="UER00614"/>
</dbReference>
<evidence type="ECO:0000256" key="8">
    <source>
        <dbReference type="ARBA" id="ARBA00022475"/>
    </source>
</evidence>
<evidence type="ECO:0000256" key="17">
    <source>
        <dbReference type="ARBA" id="ARBA00023264"/>
    </source>
</evidence>
<keyword evidence="10 18" id="KW-0808">Transferase</keyword>
<evidence type="ECO:0000256" key="18">
    <source>
        <dbReference type="RuleBase" id="RU003938"/>
    </source>
</evidence>
<evidence type="ECO:0000256" key="11">
    <source>
        <dbReference type="ARBA" id="ARBA00022692"/>
    </source>
</evidence>
<keyword evidence="14" id="KW-0443">Lipid metabolism</keyword>
<dbReference type="PANTHER" id="PTHR46382">
    <property type="entry name" value="PHOSPHATIDATE CYTIDYLYLTRANSFERASE"/>
    <property type="match status" value="1"/>
</dbReference>
<evidence type="ECO:0000256" key="6">
    <source>
        <dbReference type="ARBA" id="ARBA00012487"/>
    </source>
</evidence>
<evidence type="ECO:0000256" key="4">
    <source>
        <dbReference type="ARBA" id="ARBA00005189"/>
    </source>
</evidence>
<keyword evidence="11 18" id="KW-0812">Transmembrane</keyword>